<dbReference type="EMBL" id="ML994615">
    <property type="protein sequence ID" value="KAF2192676.1"/>
    <property type="molecule type" value="Genomic_DNA"/>
</dbReference>
<name>A0A6A6ES03_9PEZI</name>
<dbReference type="Proteomes" id="UP000800200">
    <property type="component" value="Unassembled WGS sequence"/>
</dbReference>
<proteinExistence type="predicted"/>
<evidence type="ECO:0000313" key="1">
    <source>
        <dbReference type="EMBL" id="KAF2192676.1"/>
    </source>
</evidence>
<organism evidence="1 2">
    <name type="scientific">Zopfia rhizophila CBS 207.26</name>
    <dbReference type="NCBI Taxonomy" id="1314779"/>
    <lineage>
        <taxon>Eukaryota</taxon>
        <taxon>Fungi</taxon>
        <taxon>Dikarya</taxon>
        <taxon>Ascomycota</taxon>
        <taxon>Pezizomycotina</taxon>
        <taxon>Dothideomycetes</taxon>
        <taxon>Dothideomycetes incertae sedis</taxon>
        <taxon>Zopfiaceae</taxon>
        <taxon>Zopfia</taxon>
    </lineage>
</organism>
<dbReference type="AlphaFoldDB" id="A0A6A6ES03"/>
<sequence length="154" mass="17135">MSCSHLFSFYLEKRRSRQVNPAVVLSAGKLCARARDPNRTLSIPEGLFRLCFSTACNACALFPIIPFNHRHPRSCYVRCVVSMWASRSSACPVWLCGLDRLPIKSKMKCNAGNGRLTWAKEGSIKDLDFYCFITVVLGAVSPTGSANQLRDPCE</sequence>
<gene>
    <name evidence="1" type="ORF">K469DRAFT_316840</name>
</gene>
<protein>
    <submittedName>
        <fullName evidence="1">Uncharacterized protein</fullName>
    </submittedName>
</protein>
<reference evidence="1" key="1">
    <citation type="journal article" date="2020" name="Stud. Mycol.">
        <title>101 Dothideomycetes genomes: a test case for predicting lifestyles and emergence of pathogens.</title>
        <authorList>
            <person name="Haridas S."/>
            <person name="Albert R."/>
            <person name="Binder M."/>
            <person name="Bloem J."/>
            <person name="Labutti K."/>
            <person name="Salamov A."/>
            <person name="Andreopoulos B."/>
            <person name="Baker S."/>
            <person name="Barry K."/>
            <person name="Bills G."/>
            <person name="Bluhm B."/>
            <person name="Cannon C."/>
            <person name="Castanera R."/>
            <person name="Culley D."/>
            <person name="Daum C."/>
            <person name="Ezra D."/>
            <person name="Gonzalez J."/>
            <person name="Henrissat B."/>
            <person name="Kuo A."/>
            <person name="Liang C."/>
            <person name="Lipzen A."/>
            <person name="Lutzoni F."/>
            <person name="Magnuson J."/>
            <person name="Mondo S."/>
            <person name="Nolan M."/>
            <person name="Ohm R."/>
            <person name="Pangilinan J."/>
            <person name="Park H.-J."/>
            <person name="Ramirez L."/>
            <person name="Alfaro M."/>
            <person name="Sun H."/>
            <person name="Tritt A."/>
            <person name="Yoshinaga Y."/>
            <person name="Zwiers L.-H."/>
            <person name="Turgeon B."/>
            <person name="Goodwin S."/>
            <person name="Spatafora J."/>
            <person name="Crous P."/>
            <person name="Grigoriev I."/>
        </authorList>
    </citation>
    <scope>NUCLEOTIDE SEQUENCE</scope>
    <source>
        <strain evidence="1">CBS 207.26</strain>
    </source>
</reference>
<evidence type="ECO:0000313" key="2">
    <source>
        <dbReference type="Proteomes" id="UP000800200"/>
    </source>
</evidence>
<keyword evidence="2" id="KW-1185">Reference proteome</keyword>
<accession>A0A6A6ES03</accession>